<dbReference type="SMART" id="SM00342">
    <property type="entry name" value="HTH_ARAC"/>
    <property type="match status" value="1"/>
</dbReference>
<dbReference type="AlphaFoldDB" id="A0A7V8REJ0"/>
<proteinExistence type="predicted"/>
<evidence type="ECO:0000313" key="6">
    <source>
        <dbReference type="Proteomes" id="UP000589292"/>
    </source>
</evidence>
<evidence type="ECO:0000313" key="5">
    <source>
        <dbReference type="EMBL" id="MBA1375011.1"/>
    </source>
</evidence>
<dbReference type="PROSITE" id="PS01124">
    <property type="entry name" value="HTH_ARAC_FAMILY_2"/>
    <property type="match status" value="1"/>
</dbReference>
<organism evidence="5 6">
    <name type="scientific">Sphingomonas ursincola</name>
    <dbReference type="NCBI Taxonomy" id="56361"/>
    <lineage>
        <taxon>Bacteria</taxon>
        <taxon>Pseudomonadati</taxon>
        <taxon>Pseudomonadota</taxon>
        <taxon>Alphaproteobacteria</taxon>
        <taxon>Sphingomonadales</taxon>
        <taxon>Sphingomonadaceae</taxon>
        <taxon>Sphingomonas</taxon>
    </lineage>
</organism>
<feature type="domain" description="HTH araC/xylS-type" evidence="4">
    <location>
        <begin position="209"/>
        <end position="307"/>
    </location>
</feature>
<name>A0A7V8REJ0_9SPHN</name>
<dbReference type="PANTHER" id="PTHR46796">
    <property type="entry name" value="HTH-TYPE TRANSCRIPTIONAL ACTIVATOR RHAS-RELATED"/>
    <property type="match status" value="1"/>
</dbReference>
<keyword evidence="6" id="KW-1185">Reference proteome</keyword>
<keyword evidence="1" id="KW-0805">Transcription regulation</keyword>
<dbReference type="PANTHER" id="PTHR46796:SF14">
    <property type="entry name" value="TRANSCRIPTIONAL REGULATORY PROTEIN"/>
    <property type="match status" value="1"/>
</dbReference>
<keyword evidence="2" id="KW-0238">DNA-binding</keyword>
<dbReference type="InterPro" id="IPR018060">
    <property type="entry name" value="HTH_AraC"/>
</dbReference>
<evidence type="ECO:0000256" key="1">
    <source>
        <dbReference type="ARBA" id="ARBA00023015"/>
    </source>
</evidence>
<reference evidence="5 6" key="1">
    <citation type="journal article" date="1994" name="Int. J. Syst. Bacteriol.">
        <title>Phylogenetic positions of novel aerobic, bacteriochlorophyll a-containing bacteria and description of Roseococcus thiosulfatophilus gen. nov., sp. nov., Erythromicrobium ramosum gen. nov., sp. nov., and Erythrobacter litoralis sp. nov.</title>
        <authorList>
            <person name="Yurkov V."/>
            <person name="Stackebrandt E."/>
            <person name="Holmes A."/>
            <person name="Fuerst J.A."/>
            <person name="Hugenholtz P."/>
            <person name="Golecki J."/>
            <person name="Gad'on N."/>
            <person name="Gorlenko V.M."/>
            <person name="Kompantseva E.I."/>
            <person name="Drews G."/>
        </authorList>
    </citation>
    <scope>NUCLEOTIDE SEQUENCE [LARGE SCALE GENOMIC DNA]</scope>
    <source>
        <strain evidence="5 6">KR-99</strain>
    </source>
</reference>
<dbReference type="InterPro" id="IPR009057">
    <property type="entry name" value="Homeodomain-like_sf"/>
</dbReference>
<keyword evidence="3" id="KW-0804">Transcription</keyword>
<evidence type="ECO:0000256" key="3">
    <source>
        <dbReference type="ARBA" id="ARBA00023163"/>
    </source>
</evidence>
<evidence type="ECO:0000259" key="4">
    <source>
        <dbReference type="PROSITE" id="PS01124"/>
    </source>
</evidence>
<dbReference type="Proteomes" id="UP000589292">
    <property type="component" value="Unassembled WGS sequence"/>
</dbReference>
<dbReference type="InterPro" id="IPR018062">
    <property type="entry name" value="HTH_AraC-typ_CS"/>
</dbReference>
<dbReference type="Pfam" id="PF12833">
    <property type="entry name" value="HTH_18"/>
    <property type="match status" value="1"/>
</dbReference>
<sequence length="310" mass="34653">MSHQLYTQDPTRLVYRPSTGLHSYDDALFLGGMPAVSNVHVGGHMSSLWQRKAPDASQGIEIEVPASDSLVILSRTGQSYAQFCRFAGTAVDLRVGPDFVFIIPAGLDSFWGGEMKMTEGWFHLHIDRATVSQAALEFRFEYQALAYQDIPRLKSLVDVAISATSDSAPSDLLWEGLSWTILFEIANTFRCKGIGSGARGHRLAPWQIRRAIEFMRANLDTPIRLAEMAEICQVSPFHFARGFRNAMNVPPHRYLVLLRIDHAKDLLKGSPLSITEIAMAAGYETPQAFARAFRQTTGYAPSRYREMLRP</sequence>
<dbReference type="InterPro" id="IPR020449">
    <property type="entry name" value="Tscrpt_reg_AraC-type_HTH"/>
</dbReference>
<dbReference type="Gene3D" id="1.10.10.60">
    <property type="entry name" value="Homeodomain-like"/>
    <property type="match status" value="2"/>
</dbReference>
<dbReference type="EMBL" id="VDES01000002">
    <property type="protein sequence ID" value="MBA1375011.1"/>
    <property type="molecule type" value="Genomic_DNA"/>
</dbReference>
<dbReference type="PROSITE" id="PS00041">
    <property type="entry name" value="HTH_ARAC_FAMILY_1"/>
    <property type="match status" value="1"/>
</dbReference>
<accession>A0A7V8REJ0</accession>
<gene>
    <name evidence="5" type="ORF">FG486_11740</name>
</gene>
<dbReference type="RefSeq" id="WP_181267615.1">
    <property type="nucleotide sequence ID" value="NZ_BAAAGB010000001.1"/>
</dbReference>
<evidence type="ECO:0000256" key="2">
    <source>
        <dbReference type="ARBA" id="ARBA00023125"/>
    </source>
</evidence>
<dbReference type="GO" id="GO:0043565">
    <property type="term" value="F:sequence-specific DNA binding"/>
    <property type="evidence" value="ECO:0007669"/>
    <property type="project" value="InterPro"/>
</dbReference>
<dbReference type="SUPFAM" id="SSF46689">
    <property type="entry name" value="Homeodomain-like"/>
    <property type="match status" value="2"/>
</dbReference>
<protein>
    <submittedName>
        <fullName evidence="5">Helix-turn-helix transcriptional regulator</fullName>
    </submittedName>
</protein>
<dbReference type="PRINTS" id="PR00032">
    <property type="entry name" value="HTHARAC"/>
</dbReference>
<comment type="caution">
    <text evidence="5">The sequence shown here is derived from an EMBL/GenBank/DDBJ whole genome shotgun (WGS) entry which is preliminary data.</text>
</comment>
<dbReference type="InterPro" id="IPR050204">
    <property type="entry name" value="AraC_XylS_family_regulators"/>
</dbReference>
<dbReference type="GO" id="GO:0003700">
    <property type="term" value="F:DNA-binding transcription factor activity"/>
    <property type="evidence" value="ECO:0007669"/>
    <property type="project" value="InterPro"/>
</dbReference>